<dbReference type="EnsemblBacteria" id="ABF92850">
    <property type="protein sequence ID" value="ABF92850"/>
    <property type="gene ID" value="MXAN_5626"/>
</dbReference>
<sequence>MRACRRGGEMVNDRHIPFAAARWVAFLGGGLDGARDLDSIPHPPKEFSMKKVGSRSLKPSTSSSNRYSPYPKPPPKTSASPSPSASSSNRTPSPTDGFDGGPVRTRPQRAAAAGGPRPSNADLFKQSQAAGLQDTHAARPANMEALRTEKDGPNDNLNMLAHYGSQAASKKGIFASGPLDPRGLGPQQVQTAVPDRDKGEHTKVFGKMTGGETSSTKYQQKLGTAEPRTDYEILHGMGHGEGGKKTQSPNNLASASHGANTAMIPPDKAISGNPDVIVDTKFAMRPGTQRAEYVDQRFFHKDFPDQPFFQQRIDGDRPKVTQSEYKQLKEQVAPLSDAELLRGAAHLMNFRKKAGSSGGDT</sequence>
<dbReference type="STRING" id="246197.MXAN_5626"/>
<dbReference type="EMBL" id="CP000113">
    <property type="protein sequence ID" value="ABF92850.1"/>
    <property type="molecule type" value="Genomic_DNA"/>
</dbReference>
<feature type="region of interest" description="Disordered" evidence="1">
    <location>
        <begin position="31"/>
        <end position="122"/>
    </location>
</feature>
<gene>
    <name evidence="2" type="ordered locus">MXAN_5626</name>
</gene>
<feature type="compositionally biased region" description="Basic and acidic residues" evidence="1">
    <location>
        <begin position="33"/>
        <end position="49"/>
    </location>
</feature>
<organism evidence="2 3">
    <name type="scientific">Myxococcus xanthus (strain DK1622)</name>
    <dbReference type="NCBI Taxonomy" id="246197"/>
    <lineage>
        <taxon>Bacteria</taxon>
        <taxon>Pseudomonadati</taxon>
        <taxon>Myxococcota</taxon>
        <taxon>Myxococcia</taxon>
        <taxon>Myxococcales</taxon>
        <taxon>Cystobacterineae</taxon>
        <taxon>Myxococcaceae</taxon>
        <taxon>Myxococcus</taxon>
    </lineage>
</organism>
<name>Q1D0Q8_MYXXD</name>
<protein>
    <submittedName>
        <fullName evidence="2">Uncharacterized protein</fullName>
    </submittedName>
</protein>
<dbReference type="AlphaFoldDB" id="Q1D0Q8"/>
<keyword evidence="3" id="KW-1185">Reference proteome</keyword>
<dbReference type="HOGENOM" id="CLU_065562_0_0_7"/>
<feature type="compositionally biased region" description="Low complexity" evidence="1">
    <location>
        <begin position="109"/>
        <end position="118"/>
    </location>
</feature>
<accession>Q1D0Q8</accession>
<feature type="compositionally biased region" description="Low complexity" evidence="1">
    <location>
        <begin position="77"/>
        <end position="94"/>
    </location>
</feature>
<dbReference type="OrthoDB" id="5510371at2"/>
<evidence type="ECO:0000313" key="2">
    <source>
        <dbReference type="EMBL" id="ABF92850.1"/>
    </source>
</evidence>
<reference evidence="2 3" key="1">
    <citation type="journal article" date="2006" name="Proc. Natl. Acad. Sci. U.S.A.">
        <title>Evolution of sensory complexity recorded in a myxobacterial genome.</title>
        <authorList>
            <person name="Goldman B.S."/>
            <person name="Nierman W.C."/>
            <person name="Kaiser D."/>
            <person name="Slater S.C."/>
            <person name="Durkin A.S."/>
            <person name="Eisen J.A."/>
            <person name="Ronning C.M."/>
            <person name="Barbazuk W.B."/>
            <person name="Blanchard M."/>
            <person name="Field C."/>
            <person name="Halling C."/>
            <person name="Hinkle G."/>
            <person name="Iartchuk O."/>
            <person name="Kim H.S."/>
            <person name="Mackenzie C."/>
            <person name="Madupu R."/>
            <person name="Miller N."/>
            <person name="Shvartsbeyn A."/>
            <person name="Sullivan S.A."/>
            <person name="Vaudin M."/>
            <person name="Wiegand R."/>
            <person name="Kaplan H.B."/>
        </authorList>
    </citation>
    <scope>NUCLEOTIDE SEQUENCE [LARGE SCALE GENOMIC DNA]</scope>
    <source>
        <strain evidence="3">DK1622</strain>
    </source>
</reference>
<evidence type="ECO:0000313" key="3">
    <source>
        <dbReference type="Proteomes" id="UP000002402"/>
    </source>
</evidence>
<dbReference type="KEGG" id="mxa:MXAN_5626"/>
<dbReference type="Proteomes" id="UP000002402">
    <property type="component" value="Chromosome"/>
</dbReference>
<proteinExistence type="predicted"/>
<evidence type="ECO:0000256" key="1">
    <source>
        <dbReference type="SAM" id="MobiDB-lite"/>
    </source>
</evidence>